<reference evidence="3" key="1">
    <citation type="submission" date="2019-08" db="EMBL/GenBank/DDBJ databases">
        <title>Diversity of MSDIN family members in amanitin-producing mushrooms and phylogeny of the toxin and the prolyl oligopeptidase genes.</title>
        <authorList>
            <person name="He Z.M."/>
        </authorList>
    </citation>
    <scope>NUCLEOTIDE SEQUENCE</scope>
</reference>
<name>A0A6G9EKX2_9AGAR</name>
<keyword evidence="2" id="KW-0800">Toxin</keyword>
<accession>A0A6G9EKX2</accession>
<dbReference type="GO" id="GO:0090729">
    <property type="term" value="F:toxin activity"/>
    <property type="evidence" value="ECO:0007669"/>
    <property type="project" value="UniProtKB-KW"/>
</dbReference>
<proteinExistence type="inferred from homology"/>
<dbReference type="InterPro" id="IPR027582">
    <property type="entry name" value="Amanitin/phalloidin"/>
</dbReference>
<protein>
    <submittedName>
        <fullName evidence="3">Cyclopeptide AYLPLFFIPP 1</fullName>
    </submittedName>
</protein>
<comment type="similarity">
    <text evidence="1">Belongs to the MSDIN fungal toxin family.</text>
</comment>
<evidence type="ECO:0000313" key="3">
    <source>
        <dbReference type="EMBL" id="QIP67833.1"/>
    </source>
</evidence>
<evidence type="ECO:0000256" key="2">
    <source>
        <dbReference type="ARBA" id="ARBA00022656"/>
    </source>
</evidence>
<organism evidence="3">
    <name type="scientific">Amanita subjunquillea</name>
    <dbReference type="NCBI Taxonomy" id="67733"/>
    <lineage>
        <taxon>Eukaryota</taxon>
        <taxon>Fungi</taxon>
        <taxon>Dikarya</taxon>
        <taxon>Basidiomycota</taxon>
        <taxon>Agaricomycotina</taxon>
        <taxon>Agaricomycetes</taxon>
        <taxon>Agaricomycetidae</taxon>
        <taxon>Agaricales</taxon>
        <taxon>Pluteineae</taxon>
        <taxon>Amanitaceae</taxon>
        <taxon>Amanita</taxon>
    </lineage>
</organism>
<evidence type="ECO:0000256" key="1">
    <source>
        <dbReference type="ARBA" id="ARBA00010534"/>
    </source>
</evidence>
<dbReference type="EMBL" id="MN318189">
    <property type="protein sequence ID" value="QIP67833.1"/>
    <property type="molecule type" value="Genomic_DNA"/>
</dbReference>
<dbReference type="NCBIfam" id="TIGR04309">
    <property type="entry name" value="amanitin"/>
    <property type="match status" value="1"/>
</dbReference>
<dbReference type="AlphaFoldDB" id="A0A6G9EKX2"/>
<sequence length="37" mass="4129">MSDINATRLPAYLPLFFIPPCVSDDIEMVLTRGESLC</sequence>